<organism evidence="3 4">
    <name type="scientific">Hyella patelloides LEGE 07179</name>
    <dbReference type="NCBI Taxonomy" id="945734"/>
    <lineage>
        <taxon>Bacteria</taxon>
        <taxon>Bacillati</taxon>
        <taxon>Cyanobacteriota</taxon>
        <taxon>Cyanophyceae</taxon>
        <taxon>Pleurocapsales</taxon>
        <taxon>Hyellaceae</taxon>
        <taxon>Hyella</taxon>
    </lineage>
</organism>
<keyword evidence="2" id="KW-1133">Transmembrane helix</keyword>
<evidence type="ECO:0000256" key="1">
    <source>
        <dbReference type="SAM" id="MobiDB-lite"/>
    </source>
</evidence>
<keyword evidence="2" id="KW-0472">Membrane</keyword>
<dbReference type="EMBL" id="CAACVJ010000687">
    <property type="protein sequence ID" value="VEP18460.1"/>
    <property type="molecule type" value="Genomic_DNA"/>
</dbReference>
<accession>A0A563W490</accession>
<evidence type="ECO:0000256" key="2">
    <source>
        <dbReference type="SAM" id="Phobius"/>
    </source>
</evidence>
<protein>
    <submittedName>
        <fullName evidence="3">Uncharacterized protein</fullName>
    </submittedName>
</protein>
<reference evidence="3 4" key="1">
    <citation type="submission" date="2019-01" db="EMBL/GenBank/DDBJ databases">
        <authorList>
            <person name="Brito A."/>
        </authorList>
    </citation>
    <scope>NUCLEOTIDE SEQUENCE [LARGE SCALE GENOMIC DNA]</scope>
    <source>
        <strain evidence="3">1</strain>
    </source>
</reference>
<feature type="transmembrane region" description="Helical" evidence="2">
    <location>
        <begin position="294"/>
        <end position="313"/>
    </location>
</feature>
<feature type="compositionally biased region" description="Basic and acidic residues" evidence="1">
    <location>
        <begin position="420"/>
        <end position="436"/>
    </location>
</feature>
<feature type="transmembrane region" description="Helical" evidence="2">
    <location>
        <begin position="88"/>
        <end position="107"/>
    </location>
</feature>
<dbReference type="AlphaFoldDB" id="A0A563W490"/>
<dbReference type="Proteomes" id="UP000320055">
    <property type="component" value="Unassembled WGS sequence"/>
</dbReference>
<feature type="transmembrane region" description="Helical" evidence="2">
    <location>
        <begin position="119"/>
        <end position="141"/>
    </location>
</feature>
<sequence length="436" mass="50584">MILLLAIFTMGLVHLGEIIMANSNRLMIGIYRRIYKSILEAIPKPQKPNISYINESTDSEDCVRKIRKAITEYEEYLMQLNEARNLKILFIFLFLAFFLIFPIFPIFLVVEPYTVISDYIFILLGFFLPFLLTCIYSSYYWQSQRYIKEAKVRLKNLRIELLDRNLETYEGKKRLIVKRFNDSKSFIKHIHPNPQRLESVQECIDLVQNSIDSCKDKTEEIEKINCLNEADIYLSEIERLLNLEIKDKRQQKGLKIFNIVLIFIYTIGLILVMVHSYHNPDIQDKDIPFFDTPIWALVSGALGSLAAILYKFYTEKRKAAFGQELRWLLARPAIGIVMSIIAYHFFYAGAIFFGDFSGANSANSPNSDEINKGAALMFCFIVSFSDRALEAIIEKLIDTTTRQDDSTDEEQIKLPVADDNSTHEKKEKLPIHSDRI</sequence>
<feature type="region of interest" description="Disordered" evidence="1">
    <location>
        <begin position="407"/>
        <end position="436"/>
    </location>
</feature>
<feature type="transmembrane region" description="Helical" evidence="2">
    <location>
        <begin position="6"/>
        <end position="23"/>
    </location>
</feature>
<proteinExistence type="predicted"/>
<gene>
    <name evidence="3" type="ORF">H1P_80015</name>
</gene>
<evidence type="ECO:0000313" key="3">
    <source>
        <dbReference type="EMBL" id="VEP18460.1"/>
    </source>
</evidence>
<feature type="transmembrane region" description="Helical" evidence="2">
    <location>
        <begin position="256"/>
        <end position="274"/>
    </location>
</feature>
<feature type="transmembrane region" description="Helical" evidence="2">
    <location>
        <begin position="333"/>
        <end position="353"/>
    </location>
</feature>
<keyword evidence="2" id="KW-0812">Transmembrane</keyword>
<name>A0A563W490_9CYAN</name>
<keyword evidence="4" id="KW-1185">Reference proteome</keyword>
<evidence type="ECO:0000313" key="4">
    <source>
        <dbReference type="Proteomes" id="UP000320055"/>
    </source>
</evidence>